<keyword evidence="3 6" id="KW-1133">Transmembrane helix</keyword>
<feature type="transmembrane region" description="Helical" evidence="6">
    <location>
        <begin position="478"/>
        <end position="496"/>
    </location>
</feature>
<feature type="compositionally biased region" description="Basic and acidic residues" evidence="5">
    <location>
        <begin position="1"/>
        <end position="13"/>
    </location>
</feature>
<gene>
    <name evidence="8" type="ORF">A9Z42_0004130</name>
</gene>
<dbReference type="OrthoDB" id="440755at2759"/>
<feature type="transmembrane region" description="Helical" evidence="6">
    <location>
        <begin position="88"/>
        <end position="107"/>
    </location>
</feature>
<feature type="transmembrane region" description="Helical" evidence="6">
    <location>
        <begin position="52"/>
        <end position="76"/>
    </location>
</feature>
<feature type="region of interest" description="Disordered" evidence="5">
    <location>
        <begin position="1"/>
        <end position="32"/>
    </location>
</feature>
<comment type="caution">
    <text evidence="8">The sequence shown here is derived from an EMBL/GenBank/DDBJ whole genome shotgun (WGS) entry which is preliminary data.</text>
</comment>
<dbReference type="PANTHER" id="PTHR42718">
    <property type="entry name" value="MAJOR FACILITATOR SUPERFAMILY MULTIDRUG TRANSPORTER MFSC"/>
    <property type="match status" value="1"/>
</dbReference>
<dbReference type="Proteomes" id="UP000219286">
    <property type="component" value="Unassembled WGS sequence"/>
</dbReference>
<evidence type="ECO:0000256" key="3">
    <source>
        <dbReference type="ARBA" id="ARBA00022989"/>
    </source>
</evidence>
<dbReference type="GO" id="GO:0022857">
    <property type="term" value="F:transmembrane transporter activity"/>
    <property type="evidence" value="ECO:0007669"/>
    <property type="project" value="InterPro"/>
</dbReference>
<feature type="transmembrane region" description="Helical" evidence="6">
    <location>
        <begin position="177"/>
        <end position="200"/>
    </location>
</feature>
<evidence type="ECO:0000313" key="8">
    <source>
        <dbReference type="EMBL" id="OTA08698.1"/>
    </source>
</evidence>
<dbReference type="EMBL" id="LFMI01000870">
    <property type="protein sequence ID" value="OTA08698.1"/>
    <property type="molecule type" value="Genomic_DNA"/>
</dbReference>
<dbReference type="InterPro" id="IPR036259">
    <property type="entry name" value="MFS_trans_sf"/>
</dbReference>
<evidence type="ECO:0000259" key="7">
    <source>
        <dbReference type="PROSITE" id="PS50850"/>
    </source>
</evidence>
<proteinExistence type="predicted"/>
<feature type="transmembrane region" description="Helical" evidence="6">
    <location>
        <begin position="344"/>
        <end position="368"/>
    </location>
</feature>
<sequence>MAVDEELKVERSAEQTTPESGQSTTTLDAEPTTQAVAGENAAKGHRGIRKHLIALSVVLCQLVVALPFGSGLLAAYTIPAELASDPSLGIWIAAAYPLTEATFVLMGGRAGAVHGHKKVLLIGGIVYITFNLICGFMRSVQSIIVMRALSGVGAGIIVPNAIALLTMTYPPGLGRLIWVGLFGAMAPVGAGGGSVFPGFFGQLLPWWWLFFFFAIAGAVVFGAAAVLVPSEDVSTDPNGRVDYIGSYLGVGGLILFNYSWTEAAVKGWSVSYVYIILILSILHMALFLLWEARFATEPILPLSVWSAPSFKPMLLSAFFTFMSTGILFYYVTRWHVDVRHYSNFVNAAAFATFTVMATIACGASAVCVRYMPAQAVMAIGTVSALVTGILLATMPVRQTYWPQEFPALFILGYSPDFIFTAAQIITSNSVKRSLQGVAGSLVGTIQLYGLGTGLGFAGTIELYTNGHGADAIGGVRHALWFSVALAGAATVMCAFVRIPKDEREGWDEEEPVHE</sequence>
<dbReference type="Gene3D" id="1.20.1250.20">
    <property type="entry name" value="MFS general substrate transporter like domains"/>
    <property type="match status" value="2"/>
</dbReference>
<feature type="transmembrane region" description="Helical" evidence="6">
    <location>
        <begin position="241"/>
        <end position="260"/>
    </location>
</feature>
<evidence type="ECO:0000256" key="5">
    <source>
        <dbReference type="SAM" id="MobiDB-lite"/>
    </source>
</evidence>
<feature type="transmembrane region" description="Helical" evidence="6">
    <location>
        <begin position="272"/>
        <end position="292"/>
    </location>
</feature>
<dbReference type="SUPFAM" id="SSF103473">
    <property type="entry name" value="MFS general substrate transporter"/>
    <property type="match status" value="1"/>
</dbReference>
<feature type="transmembrane region" description="Helical" evidence="6">
    <location>
        <begin position="119"/>
        <end position="138"/>
    </location>
</feature>
<dbReference type="PANTHER" id="PTHR42718:SF41">
    <property type="entry name" value="MFS TRANSPORTER OF UNKOWN SPECIFICITY (AFU_ORTHOLOGUE AFUA_5G09940)-RELATED"/>
    <property type="match status" value="1"/>
</dbReference>
<organism evidence="8 9">
    <name type="scientific">Trichoderma parareesei</name>
    <name type="common">Filamentous fungus</name>
    <dbReference type="NCBI Taxonomy" id="858221"/>
    <lineage>
        <taxon>Eukaryota</taxon>
        <taxon>Fungi</taxon>
        <taxon>Dikarya</taxon>
        <taxon>Ascomycota</taxon>
        <taxon>Pezizomycotina</taxon>
        <taxon>Sordariomycetes</taxon>
        <taxon>Hypocreomycetidae</taxon>
        <taxon>Hypocreales</taxon>
        <taxon>Hypocreaceae</taxon>
        <taxon>Trichoderma</taxon>
    </lineage>
</organism>
<feature type="transmembrane region" description="Helical" evidence="6">
    <location>
        <begin position="405"/>
        <end position="425"/>
    </location>
</feature>
<evidence type="ECO:0000256" key="2">
    <source>
        <dbReference type="ARBA" id="ARBA00022692"/>
    </source>
</evidence>
<comment type="subcellular location">
    <subcellularLocation>
        <location evidence="1">Membrane</location>
        <topology evidence="1">Multi-pass membrane protein</topology>
    </subcellularLocation>
</comment>
<feature type="transmembrane region" description="Helical" evidence="6">
    <location>
        <begin position="313"/>
        <end position="332"/>
    </location>
</feature>
<feature type="transmembrane region" description="Helical" evidence="6">
    <location>
        <begin position="437"/>
        <end position="458"/>
    </location>
</feature>
<feature type="transmembrane region" description="Helical" evidence="6">
    <location>
        <begin position="375"/>
        <end position="393"/>
    </location>
</feature>
<name>A0A2H2ZSV3_TRIPA</name>
<feature type="transmembrane region" description="Helical" evidence="6">
    <location>
        <begin position="144"/>
        <end position="165"/>
    </location>
</feature>
<reference evidence="8 9" key="1">
    <citation type="journal article" date="2015" name="Genome Announc.">
        <title>Genome sequence and annotation of Trichoderma parareesei, the ancestor of the cellulase producer Trichoderma reesei.</title>
        <authorList>
            <person name="Yang D."/>
            <person name="Pomraning K."/>
            <person name="Kopchinskiy A."/>
            <person name="Karimi Aghcheh R."/>
            <person name="Atanasova L."/>
            <person name="Chenthamara K."/>
            <person name="Baker S.E."/>
            <person name="Zhang R."/>
            <person name="Shen Q."/>
            <person name="Freitag M."/>
            <person name="Kubicek C.P."/>
            <person name="Druzhinina I.S."/>
        </authorList>
    </citation>
    <scope>NUCLEOTIDE SEQUENCE [LARGE SCALE GENOMIC DNA]</scope>
    <source>
        <strain evidence="8 9">CBS 125925</strain>
    </source>
</reference>
<dbReference type="GO" id="GO:0016020">
    <property type="term" value="C:membrane"/>
    <property type="evidence" value="ECO:0007669"/>
    <property type="project" value="UniProtKB-SubCell"/>
</dbReference>
<keyword evidence="9" id="KW-1185">Reference proteome</keyword>
<feature type="transmembrane region" description="Helical" evidence="6">
    <location>
        <begin position="206"/>
        <end position="229"/>
    </location>
</feature>
<feature type="compositionally biased region" description="Polar residues" evidence="5">
    <location>
        <begin position="14"/>
        <end position="32"/>
    </location>
</feature>
<dbReference type="InterPro" id="IPR011701">
    <property type="entry name" value="MFS"/>
</dbReference>
<dbReference type="AlphaFoldDB" id="A0A2H2ZSV3"/>
<evidence type="ECO:0000256" key="6">
    <source>
        <dbReference type="SAM" id="Phobius"/>
    </source>
</evidence>
<dbReference type="InterPro" id="IPR020846">
    <property type="entry name" value="MFS_dom"/>
</dbReference>
<feature type="domain" description="Major facilitator superfamily (MFS) profile" evidence="7">
    <location>
        <begin position="53"/>
        <end position="502"/>
    </location>
</feature>
<dbReference type="Pfam" id="PF07690">
    <property type="entry name" value="MFS_1"/>
    <property type="match status" value="1"/>
</dbReference>
<accession>A0A2H2ZSV3</accession>
<protein>
    <recommendedName>
        <fullName evidence="7">Major facilitator superfamily (MFS) profile domain-containing protein</fullName>
    </recommendedName>
</protein>
<dbReference type="PROSITE" id="PS50850">
    <property type="entry name" value="MFS"/>
    <property type="match status" value="1"/>
</dbReference>
<evidence type="ECO:0000256" key="1">
    <source>
        <dbReference type="ARBA" id="ARBA00004141"/>
    </source>
</evidence>
<evidence type="ECO:0000313" key="9">
    <source>
        <dbReference type="Proteomes" id="UP000219286"/>
    </source>
</evidence>
<evidence type="ECO:0000256" key="4">
    <source>
        <dbReference type="ARBA" id="ARBA00023136"/>
    </source>
</evidence>
<keyword evidence="2 6" id="KW-0812">Transmembrane</keyword>
<keyword evidence="4 6" id="KW-0472">Membrane</keyword>